<feature type="compositionally biased region" description="Low complexity" evidence="1">
    <location>
        <begin position="727"/>
        <end position="758"/>
    </location>
</feature>
<feature type="region of interest" description="Disordered" evidence="1">
    <location>
        <begin position="700"/>
        <end position="758"/>
    </location>
</feature>
<dbReference type="SUPFAM" id="SSF52540">
    <property type="entry name" value="P-loop containing nucleoside triphosphate hydrolases"/>
    <property type="match status" value="1"/>
</dbReference>
<proteinExistence type="predicted"/>
<comment type="caution">
    <text evidence="2">The sequence shown here is derived from an EMBL/GenBank/DDBJ whole genome shotgun (WGS) entry which is preliminary data.</text>
</comment>
<gene>
    <name evidence="2" type="ORF">DXD91_12365</name>
</gene>
<evidence type="ECO:0000256" key="1">
    <source>
        <dbReference type="SAM" id="MobiDB-lite"/>
    </source>
</evidence>
<feature type="compositionally biased region" description="Polar residues" evidence="1">
    <location>
        <begin position="487"/>
        <end position="499"/>
    </location>
</feature>
<dbReference type="EMBL" id="QSOE01000105">
    <property type="protein sequence ID" value="RGI82195.1"/>
    <property type="molecule type" value="Genomic_DNA"/>
</dbReference>
<feature type="compositionally biased region" description="Polar residues" evidence="1">
    <location>
        <begin position="345"/>
        <end position="398"/>
    </location>
</feature>
<feature type="compositionally biased region" description="Polar residues" evidence="1">
    <location>
        <begin position="286"/>
        <end position="324"/>
    </location>
</feature>
<dbReference type="InterPro" id="IPR008571">
    <property type="entry name" value="HerA-like"/>
</dbReference>
<accession>A0A374NDH0</accession>
<feature type="region of interest" description="Disordered" evidence="1">
    <location>
        <begin position="529"/>
        <end position="568"/>
    </location>
</feature>
<evidence type="ECO:0000313" key="3">
    <source>
        <dbReference type="Proteomes" id="UP000262524"/>
    </source>
</evidence>
<feature type="region of interest" description="Disordered" evidence="1">
    <location>
        <begin position="412"/>
        <end position="514"/>
    </location>
</feature>
<dbReference type="PANTHER" id="PTHR42957:SF1">
    <property type="entry name" value="HELICASE MJ1565-RELATED"/>
    <property type="match status" value="1"/>
</dbReference>
<dbReference type="PANTHER" id="PTHR42957">
    <property type="entry name" value="HELICASE MJ1565-RELATED"/>
    <property type="match status" value="1"/>
</dbReference>
<dbReference type="InterPro" id="IPR027417">
    <property type="entry name" value="P-loop_NTPase"/>
</dbReference>
<sequence>MISLFDIKRILTPEKSTMPSDDFRIIQSWAEYDETSGKNPENKNLNYLCYELEVMNPDTGERIHLFKAIKFARVIRLPANAKQSTAFMNMQQQILAGVYENNYDFITIIANMIRPTPIGLLYLYGVQGVSKDLAEAKKIADADFLGLIGMIQGTFRVIELKCIEAQETEWLREKMYNMDYLTVVRGIPKAGKAGEDAGNKGMGGSNVNPDSQGTLEEIIAGMADYEYVIEVLSTPVYLDTLVGWQRRSQEEMSTWYGQLQGQKSLSMNLSIPMMYMANVGQSQGWSKAHTDANTTSYSQGESFTSSQGQSYGESVSQSQGTSVGHTKGHSISNSVSHSISKSLSEGYTESQGVSHGYGTSHTVGQSHGVSTNQNHGMSVNQSQGTSQNASHGFNQGANVGASKGTSYGMNEGFNQGTNIGHTKGFSQGSSYNVSSGQSVGTSHNVGSSENFGYNESQSISRNNSAGISNSHSHSSGVSSNENYSSGHSNGFSQNSGFNQGKSDSEGSGGSTSAGGSALIVNGNYSHNWSQGSGHSAGSSEGAGYNEGSSYSHSAGSGRSSSIGESNSVSQSASLGYSNGFGRSHSLGVSESYGTNYSKSLSEGFGVSQSQSESTSIGNSYGYSYGQNYGQNYGTSVGKSIGESVSVGSGTSNSAGSGLSSSIGSGTNAGISASNGISENISQSQSVSKSQTIGQSVGQTLGQTTGQSVSDSVSQSQSQSFGQNTGRSESISNGNSYSSSNGTSKGTSAGTTGATSLGTSSSMGLGPSIGYSKSYQWMDQGVKDLLEIMEYQNERIKKALRGEGAFYTYVYISCPSLDALSTAQALAKSTWQNEYAMTNPLQVLDITETEQKHLLYHFMAFSADVTKEDVYGVREYKYCTVLLPEEFVAYTHLPRISEGGIFTIVQDIPKFSVPSMLKGEIYMGTILNPERFTFKNGYRTPYDYRIDESCLMHGYFTGASRSGKTVAAMRFIAELSKVRRSKTGKRLRIVAMDPKQDWRTLARFVEPERFNFYSLGNLTFRPIKINPWKIPHGVWPQLWIDGVIDIYCRAYGLLERGKQMIADVVFELYEEAGVFNACDKPDWKETTPELSKKVNFHSIYRRMEEKKAEMEGKRSGGNDTKDAYARLLERLSCFAREYSIECKLYGTSDGIGIDDLIGDDDVTVLESKGLENTFKNFIFGVITSGFYKYAVAHEGGFLADDQYETVLVIEEANEVLIGTDTSKGDNVSLSGESEFEQILDQSAGYGLFVFAITQKIADMPSSIIANAGIVFAGKLKRPEDISVVVRAVGREERIDDRDLVKWFPRSPIGYFVCQTSRSFDFKDAEPVLVQISRLNINPPSNLELDEIILQKEIKQHLKEIA</sequence>
<organism evidence="2 3">
    <name type="scientific">Anaerobutyricum hallii</name>
    <dbReference type="NCBI Taxonomy" id="39488"/>
    <lineage>
        <taxon>Bacteria</taxon>
        <taxon>Bacillati</taxon>
        <taxon>Bacillota</taxon>
        <taxon>Clostridia</taxon>
        <taxon>Lachnospirales</taxon>
        <taxon>Lachnospiraceae</taxon>
        <taxon>Anaerobutyricum</taxon>
    </lineage>
</organism>
<evidence type="ECO:0000313" key="2">
    <source>
        <dbReference type="EMBL" id="RGI82195.1"/>
    </source>
</evidence>
<feature type="compositionally biased region" description="Low complexity" evidence="1">
    <location>
        <begin position="462"/>
        <end position="486"/>
    </location>
</feature>
<reference evidence="2 3" key="1">
    <citation type="submission" date="2018-08" db="EMBL/GenBank/DDBJ databases">
        <title>A genome reference for cultivated species of the human gut microbiota.</title>
        <authorList>
            <person name="Zou Y."/>
            <person name="Xue W."/>
            <person name="Luo G."/>
        </authorList>
    </citation>
    <scope>NUCLEOTIDE SEQUENCE [LARGE SCALE GENOMIC DNA]</scope>
    <source>
        <strain evidence="2 3">TM10-1AC</strain>
    </source>
</reference>
<feature type="compositionally biased region" description="Polar residues" evidence="1">
    <location>
        <begin position="412"/>
        <end position="461"/>
    </location>
</feature>
<feature type="compositionally biased region" description="Low complexity" evidence="1">
    <location>
        <begin position="330"/>
        <end position="344"/>
    </location>
</feature>
<dbReference type="NCBIfam" id="NF033849">
    <property type="entry name" value="ser_rich_anae_1"/>
    <property type="match status" value="1"/>
</dbReference>
<dbReference type="RefSeq" id="WP_117983282.1">
    <property type="nucleotide sequence ID" value="NZ_QSOE01000105.1"/>
</dbReference>
<protein>
    <recommendedName>
        <fullName evidence="4">ATP-binding protein</fullName>
    </recommendedName>
</protein>
<name>A0A374NDH0_9FIRM</name>
<feature type="region of interest" description="Disordered" evidence="1">
    <location>
        <begin position="286"/>
        <end position="398"/>
    </location>
</feature>
<evidence type="ECO:0008006" key="4">
    <source>
        <dbReference type="Google" id="ProtNLM"/>
    </source>
</evidence>
<dbReference type="Proteomes" id="UP000262524">
    <property type="component" value="Unassembled WGS sequence"/>
</dbReference>
<feature type="compositionally biased region" description="Low complexity" evidence="1">
    <location>
        <begin position="706"/>
        <end position="719"/>
    </location>
</feature>
<dbReference type="Gene3D" id="3.40.50.300">
    <property type="entry name" value="P-loop containing nucleotide triphosphate hydrolases"/>
    <property type="match status" value="1"/>
</dbReference>